<dbReference type="EMBL" id="UGQE01000002">
    <property type="protein sequence ID" value="STZ13539.1"/>
    <property type="molecule type" value="Genomic_DNA"/>
</dbReference>
<organism evidence="1 3">
    <name type="scientific">Moraxella caviae</name>
    <dbReference type="NCBI Taxonomy" id="34060"/>
    <lineage>
        <taxon>Bacteria</taxon>
        <taxon>Pseudomonadati</taxon>
        <taxon>Pseudomonadota</taxon>
        <taxon>Gammaproteobacteria</taxon>
        <taxon>Moraxellales</taxon>
        <taxon>Moraxellaceae</taxon>
        <taxon>Moraxella</taxon>
    </lineage>
</organism>
<evidence type="ECO:0000313" key="4">
    <source>
        <dbReference type="Proteomes" id="UP000255279"/>
    </source>
</evidence>
<dbReference type="EMBL" id="MUXU01000102">
    <property type="protein sequence ID" value="OOR86546.1"/>
    <property type="molecule type" value="Genomic_DNA"/>
</dbReference>
<reference evidence="1 3" key="1">
    <citation type="submission" date="2017-02" db="EMBL/GenBank/DDBJ databases">
        <title>Draft genome sequence of Moraxella caviae CCUG 355 type strain.</title>
        <authorList>
            <person name="Engstrom-Jakobsson H."/>
            <person name="Salva-Serra F."/>
            <person name="Thorell K."/>
            <person name="Gonzales-Siles L."/>
            <person name="Karlsson R."/>
            <person name="Boulund F."/>
            <person name="Engstrand L."/>
            <person name="Moore E."/>
        </authorList>
    </citation>
    <scope>NUCLEOTIDE SEQUENCE [LARGE SCALE GENOMIC DNA]</scope>
    <source>
        <strain evidence="1 3">CCUG 355</strain>
    </source>
</reference>
<accession>A0A1S9ZSN9</accession>
<proteinExistence type="predicted"/>
<dbReference type="AlphaFoldDB" id="A0A1S9ZSN9"/>
<protein>
    <submittedName>
        <fullName evidence="1">Uncharacterized protein</fullName>
    </submittedName>
</protein>
<keyword evidence="3" id="KW-1185">Reference proteome</keyword>
<evidence type="ECO:0000313" key="3">
    <source>
        <dbReference type="Proteomes" id="UP000190435"/>
    </source>
</evidence>
<evidence type="ECO:0000313" key="1">
    <source>
        <dbReference type="EMBL" id="OOR86546.1"/>
    </source>
</evidence>
<evidence type="ECO:0000313" key="2">
    <source>
        <dbReference type="EMBL" id="STZ13539.1"/>
    </source>
</evidence>
<dbReference type="Proteomes" id="UP000190435">
    <property type="component" value="Unassembled WGS sequence"/>
</dbReference>
<gene>
    <name evidence="1" type="ORF">B0181_11665</name>
    <name evidence="2" type="ORF">NCTC10293_01113</name>
</gene>
<dbReference type="RefSeq" id="WP_078277645.1">
    <property type="nucleotide sequence ID" value="NZ_CAACXO010000002.1"/>
</dbReference>
<dbReference type="Proteomes" id="UP000255279">
    <property type="component" value="Unassembled WGS sequence"/>
</dbReference>
<dbReference type="OrthoDB" id="9889206at2"/>
<sequence>MAKLYPDVVKFIVETRNNQNVTFEKLAEMLDEKFGIRVTATTVRNRYVQHRYDHIADKIQQAEGK</sequence>
<name>A0A1S9ZSN9_9GAMM</name>
<reference evidence="2 4" key="2">
    <citation type="submission" date="2018-06" db="EMBL/GenBank/DDBJ databases">
        <authorList>
            <consortium name="Pathogen Informatics"/>
            <person name="Doyle S."/>
        </authorList>
    </citation>
    <scope>NUCLEOTIDE SEQUENCE [LARGE SCALE GENOMIC DNA]</scope>
    <source>
        <strain evidence="2 4">NCTC10293</strain>
    </source>
</reference>